<dbReference type="OrthoDB" id="5826491at2759"/>
<proteinExistence type="predicted"/>
<dbReference type="Proteomes" id="UP000005239">
    <property type="component" value="Unassembled WGS sequence"/>
</dbReference>
<feature type="compositionally biased region" description="Acidic residues" evidence="1">
    <location>
        <begin position="720"/>
        <end position="734"/>
    </location>
</feature>
<feature type="region of interest" description="Disordered" evidence="1">
    <location>
        <begin position="626"/>
        <end position="664"/>
    </location>
</feature>
<gene>
    <name evidence="2" type="primary">WBGene00283587</name>
</gene>
<feature type="compositionally biased region" description="Basic and acidic residues" evidence="1">
    <location>
        <begin position="638"/>
        <end position="649"/>
    </location>
</feature>
<keyword evidence="3" id="KW-1185">Reference proteome</keyword>
<dbReference type="AlphaFoldDB" id="A0A2A6B3X5"/>
<evidence type="ECO:0000313" key="2">
    <source>
        <dbReference type="EnsemblMetazoa" id="PPA45218.1"/>
    </source>
</evidence>
<evidence type="ECO:0000256" key="1">
    <source>
        <dbReference type="SAM" id="MobiDB-lite"/>
    </source>
</evidence>
<feature type="region of interest" description="Disordered" evidence="1">
    <location>
        <begin position="63"/>
        <end position="96"/>
    </location>
</feature>
<accession>A0A2A6B3X5</accession>
<sequence>MNDALLAGIEAHIGDGSQSVVEEVSVDDVAHEIIVDGQYVEEQQRSGQPQYASITLRTNESLRGQPRARVRPGRNPYLKDGYEDPPLLSDPDGSYATPSLRPHFRIYSEATLRKADQIFQENTTSASQSMPSEEEVAEHDNIIQLNDEIARDEDLHHLLDESHGLEQQDGMDSKPGEMFYGGEDEQPIDDYDDPPACPAYADYPVDFPEACDILLGNMQVPIGKFCKTIPHGYNKLGTFLIDWTNLDRQELGMDGLGSWGKPSGRTRFYKMDTQKNKYVTVSDSRGQLPKGVDYDGKCQLRKYEHPTTTIIGGGANRFIKKIITCVGKDNSPFCPYAVITYEWIGTPFEFSYSDSNSLRDNMPPAPPLGTRNWEAASFQGHGFGAFPSTCTATMGDCPLYSMGAIQFHDVCNIIMGVTVVDPNKLCDRVPQRFRECGTFVIAVNSLGSEHELRRDDNGQWGKPAGNSRYFKHDGITAMRLDRCGKMSPGAREQGSYDIQILCKRYEHPQTGNRFVRKIYSGRSPLGKNYHQTFELAVITYFWKGEPIPFDTLVPQRKVRTIGASEYEIIKRDNVMRVYEDEMDDATMMEEMHGVGEGGEGRGGEEMYLEDESALLAALVEEDELSIMRPPPMKRIKTERKASIGDEQRETGGPSSSRGHHDDEYVKMARRNEERISMLLDRFESVAEKMERMMEMQMQMNMVWRHHAGETHEQRDRPEEEAQYVEEEVYDMDGE</sequence>
<protein>
    <submittedName>
        <fullName evidence="2">Uncharacterized protein</fullName>
    </submittedName>
</protein>
<organism evidence="2 3">
    <name type="scientific">Pristionchus pacificus</name>
    <name type="common">Parasitic nematode worm</name>
    <dbReference type="NCBI Taxonomy" id="54126"/>
    <lineage>
        <taxon>Eukaryota</taxon>
        <taxon>Metazoa</taxon>
        <taxon>Ecdysozoa</taxon>
        <taxon>Nematoda</taxon>
        <taxon>Chromadorea</taxon>
        <taxon>Rhabditida</taxon>
        <taxon>Rhabditina</taxon>
        <taxon>Diplogasteromorpha</taxon>
        <taxon>Diplogasteroidea</taxon>
        <taxon>Neodiplogasteridae</taxon>
        <taxon>Pristionchus</taxon>
    </lineage>
</organism>
<dbReference type="EnsemblMetazoa" id="PPA45218.1">
    <property type="protein sequence ID" value="PPA45218.1"/>
    <property type="gene ID" value="WBGene00283587"/>
</dbReference>
<feature type="compositionally biased region" description="Basic and acidic residues" evidence="1">
    <location>
        <begin position="706"/>
        <end position="719"/>
    </location>
</feature>
<feature type="region of interest" description="Disordered" evidence="1">
    <location>
        <begin position="706"/>
        <end position="734"/>
    </location>
</feature>
<accession>A0A8R1Z3L9</accession>
<name>A0A2A6B3X5_PRIPA</name>
<evidence type="ECO:0000313" key="3">
    <source>
        <dbReference type="Proteomes" id="UP000005239"/>
    </source>
</evidence>
<reference evidence="2" key="2">
    <citation type="submission" date="2022-06" db="UniProtKB">
        <authorList>
            <consortium name="EnsemblMetazoa"/>
        </authorList>
    </citation>
    <scope>IDENTIFICATION</scope>
    <source>
        <strain evidence="2">PS312</strain>
    </source>
</reference>
<reference evidence="3" key="1">
    <citation type="journal article" date="2008" name="Nat. Genet.">
        <title>The Pristionchus pacificus genome provides a unique perspective on nematode lifestyle and parasitism.</title>
        <authorList>
            <person name="Dieterich C."/>
            <person name="Clifton S.W."/>
            <person name="Schuster L.N."/>
            <person name="Chinwalla A."/>
            <person name="Delehaunty K."/>
            <person name="Dinkelacker I."/>
            <person name="Fulton L."/>
            <person name="Fulton R."/>
            <person name="Godfrey J."/>
            <person name="Minx P."/>
            <person name="Mitreva M."/>
            <person name="Roeseler W."/>
            <person name="Tian H."/>
            <person name="Witte H."/>
            <person name="Yang S.P."/>
            <person name="Wilson R.K."/>
            <person name="Sommer R.J."/>
        </authorList>
    </citation>
    <scope>NUCLEOTIDE SEQUENCE [LARGE SCALE GENOMIC DNA]</scope>
    <source>
        <strain evidence="3">PS312</strain>
    </source>
</reference>